<dbReference type="GO" id="GO:0016705">
    <property type="term" value="F:oxidoreductase activity, acting on paired donors, with incorporation or reduction of molecular oxygen"/>
    <property type="evidence" value="ECO:0007669"/>
    <property type="project" value="InterPro"/>
</dbReference>
<dbReference type="InterPro" id="IPR050766">
    <property type="entry name" value="Bact_Lucif_Oxidored"/>
</dbReference>
<dbReference type="Pfam" id="PF00296">
    <property type="entry name" value="Bac_luciferase"/>
    <property type="match status" value="1"/>
</dbReference>
<dbReference type="SUPFAM" id="SSF51679">
    <property type="entry name" value="Bacterial luciferase-like"/>
    <property type="match status" value="1"/>
</dbReference>
<dbReference type="EMBL" id="OCNF01000036">
    <property type="protein sequence ID" value="SOD73857.1"/>
    <property type="molecule type" value="Genomic_DNA"/>
</dbReference>
<dbReference type="Gene3D" id="3.20.20.30">
    <property type="entry name" value="Luciferase-like domain"/>
    <property type="match status" value="1"/>
</dbReference>
<evidence type="ECO:0000256" key="2">
    <source>
        <dbReference type="ARBA" id="ARBA00074555"/>
    </source>
</evidence>
<comment type="similarity">
    <text evidence="1">To bacterial alkanal monooxygenase alpha and beta chains.</text>
</comment>
<proteinExistence type="predicted"/>
<dbReference type="NCBIfam" id="TIGR03558">
    <property type="entry name" value="oxido_grp_1"/>
    <property type="match status" value="1"/>
</dbReference>
<evidence type="ECO:0000259" key="3">
    <source>
        <dbReference type="Pfam" id="PF00296"/>
    </source>
</evidence>
<dbReference type="RefSeq" id="WP_097115245.1">
    <property type="nucleotide sequence ID" value="NZ_CP083931.1"/>
</dbReference>
<reference evidence="4 5" key="1">
    <citation type="submission" date="2017-09" db="EMBL/GenBank/DDBJ databases">
        <authorList>
            <person name="Ehlers B."/>
            <person name="Leendertz F.H."/>
        </authorList>
    </citation>
    <scope>NUCLEOTIDE SEQUENCE [LARGE SCALE GENOMIC DNA]</scope>
    <source>
        <strain evidence="4 5">DSM 16848</strain>
    </source>
</reference>
<keyword evidence="5" id="KW-1185">Reference proteome</keyword>
<dbReference type="GO" id="GO:0005829">
    <property type="term" value="C:cytosol"/>
    <property type="evidence" value="ECO:0007669"/>
    <property type="project" value="TreeGrafter"/>
</dbReference>
<gene>
    <name evidence="4" type="ORF">SAMN02746062_02305</name>
</gene>
<protein>
    <recommendedName>
        <fullName evidence="2">Luciferase-like monooxygenase</fullName>
    </recommendedName>
</protein>
<evidence type="ECO:0000313" key="4">
    <source>
        <dbReference type="EMBL" id="SOD73857.1"/>
    </source>
</evidence>
<feature type="domain" description="Luciferase-like" evidence="3">
    <location>
        <begin position="21"/>
        <end position="238"/>
    </location>
</feature>
<evidence type="ECO:0000256" key="1">
    <source>
        <dbReference type="ARBA" id="ARBA00007789"/>
    </source>
</evidence>
<organism evidence="4 5">
    <name type="scientific">Alysiella filiformis DSM 16848</name>
    <dbReference type="NCBI Taxonomy" id="1120981"/>
    <lineage>
        <taxon>Bacteria</taxon>
        <taxon>Pseudomonadati</taxon>
        <taxon>Pseudomonadota</taxon>
        <taxon>Betaproteobacteria</taxon>
        <taxon>Neisseriales</taxon>
        <taxon>Neisseriaceae</taxon>
        <taxon>Alysiella</taxon>
    </lineage>
</organism>
<dbReference type="OrthoDB" id="9780518at2"/>
<name>A0A286ESF7_9NEIS</name>
<dbReference type="FunFam" id="3.20.20.30:FF:000002">
    <property type="entry name" value="LLM class flavin-dependent oxidoreductase"/>
    <property type="match status" value="1"/>
</dbReference>
<dbReference type="InterPro" id="IPR011251">
    <property type="entry name" value="Luciferase-like_dom"/>
</dbReference>
<dbReference type="InterPro" id="IPR036661">
    <property type="entry name" value="Luciferase-like_sf"/>
</dbReference>
<dbReference type="PANTHER" id="PTHR30137">
    <property type="entry name" value="LUCIFERASE-LIKE MONOOXYGENASE"/>
    <property type="match status" value="1"/>
</dbReference>
<dbReference type="AlphaFoldDB" id="A0A286ESF7"/>
<dbReference type="Proteomes" id="UP000219669">
    <property type="component" value="Unassembled WGS sequence"/>
</dbReference>
<accession>A0A286ESF7</accession>
<dbReference type="PANTHER" id="PTHR30137:SF6">
    <property type="entry name" value="LUCIFERASE-LIKE MONOOXYGENASE"/>
    <property type="match status" value="1"/>
</dbReference>
<dbReference type="InterPro" id="IPR019949">
    <property type="entry name" value="CmoO-like"/>
</dbReference>
<evidence type="ECO:0000313" key="5">
    <source>
        <dbReference type="Proteomes" id="UP000219669"/>
    </source>
</evidence>
<sequence>MSHTIKIPTLSALNLAPMRQGQSAKDAIDAMVHLAQFLEPLDFKRFWIAEHHNMPHLASSATQILIAHTLSQTQKIRVGSGGVMLPNHSPLQVAEQYGTLKTLYGDRVDLGLGRAPGTDPMTALALRRGRRDVSDEFASDISELQRYFGDDSVQGQVKAYPAMGLNVPLYILGSSTESAYLAGRLGLPYAFAAHFAPRMLELAVEIYRREFKPSAVLDAPYMMVCVNAVVADTDDEAHFLQTSLQQLFWDLVRGVSRGVCPPVPDMDALWSPQEKYSAMAMLAGSFVGDKASVKHQLIDFQNRLNVDELILTNYIFDEDKQHYAYQLFKEMVDEL</sequence>